<dbReference type="InterPro" id="IPR005197">
    <property type="entry name" value="Glyco_hydro_71"/>
</dbReference>
<reference evidence="1 2" key="1">
    <citation type="submission" date="2016-12" db="EMBL/GenBank/DDBJ databases">
        <title>The genomes of Aspergillus section Nigri reveals drivers in fungal speciation.</title>
        <authorList>
            <consortium name="DOE Joint Genome Institute"/>
            <person name="Vesth T.C."/>
            <person name="Nybo J."/>
            <person name="Theobald S."/>
            <person name="Brandl J."/>
            <person name="Frisvad J.C."/>
            <person name="Nielsen K.F."/>
            <person name="Lyhne E.K."/>
            <person name="Kogle M.E."/>
            <person name="Kuo A."/>
            <person name="Riley R."/>
            <person name="Clum A."/>
            <person name="Nolan M."/>
            <person name="Lipzen A."/>
            <person name="Salamov A."/>
            <person name="Henrissat B."/>
            <person name="Wiebenga A."/>
            <person name="De Vries R.P."/>
            <person name="Grigoriev I.V."/>
            <person name="Mortensen U.H."/>
            <person name="Andersen M.R."/>
            <person name="Baker S.E."/>
        </authorList>
    </citation>
    <scope>NUCLEOTIDE SEQUENCE [LARGE SCALE GENOMIC DNA]</scope>
    <source>
        <strain evidence="1 2">JOP 1030-1</strain>
    </source>
</reference>
<name>A0A318Z5K3_9EURO</name>
<dbReference type="InterPro" id="IPR051130">
    <property type="entry name" value="Mito_struct-func_regulator"/>
</dbReference>
<evidence type="ECO:0008006" key="3">
    <source>
        <dbReference type="Google" id="ProtNLM"/>
    </source>
</evidence>
<gene>
    <name evidence="1" type="ORF">BP01DRAFT_405065</name>
</gene>
<dbReference type="RefSeq" id="XP_025428378.1">
    <property type="nucleotide sequence ID" value="XM_025578724.1"/>
</dbReference>
<evidence type="ECO:0000313" key="2">
    <source>
        <dbReference type="Proteomes" id="UP000248349"/>
    </source>
</evidence>
<proteinExistence type="predicted"/>
<dbReference type="GeneID" id="37079953"/>
<dbReference type="AlphaFoldDB" id="A0A318Z5K3"/>
<dbReference type="GO" id="GO:0051118">
    <property type="term" value="F:glucan endo-1,3-alpha-glucosidase activity"/>
    <property type="evidence" value="ECO:0007669"/>
    <property type="project" value="InterPro"/>
</dbReference>
<keyword evidence="2" id="KW-1185">Reference proteome</keyword>
<dbReference type="CDD" id="cd11577">
    <property type="entry name" value="GH71"/>
    <property type="match status" value="1"/>
</dbReference>
<dbReference type="EMBL" id="KZ821252">
    <property type="protein sequence ID" value="PYH42396.1"/>
    <property type="molecule type" value="Genomic_DNA"/>
</dbReference>
<dbReference type="STRING" id="1450539.A0A318Z5K3"/>
<evidence type="ECO:0000313" key="1">
    <source>
        <dbReference type="EMBL" id="PYH42396.1"/>
    </source>
</evidence>
<dbReference type="Proteomes" id="UP000248349">
    <property type="component" value="Unassembled WGS sequence"/>
</dbReference>
<dbReference type="Gene3D" id="3.20.20.80">
    <property type="entry name" value="Glycosidases"/>
    <property type="match status" value="1"/>
</dbReference>
<sequence length="244" mass="27197">LVVVSHLVHKTNAKAVFAHFMVTNSQNYTASDWESDMKLAQDAHIDAFTLNMAWQDSTNDNSVEAAFDAADSVGFKLFFSFDYAGNGPWSKDTVISIIQQYGSNGAYFLYNGQPFVSTFEGPGNAEDWVEIKAQTNCYFIPDWSSVGAKPAAALANGVADGLFSWSAWPWGNQTMDTSTDASYFQYLEGKPYMMARSPWFYTNLPGDDKNGLWKGDSLWFDRWQELLGLDPMPEFVEIISLAAS</sequence>
<feature type="non-terminal residue" evidence="1">
    <location>
        <position position="1"/>
    </location>
</feature>
<dbReference type="Pfam" id="PF03659">
    <property type="entry name" value="Glyco_hydro_71"/>
    <property type="match status" value="1"/>
</dbReference>
<dbReference type="OrthoDB" id="1046782at2759"/>
<accession>A0A318Z5K3</accession>
<dbReference type="PANTHER" id="PTHR43173:SF33">
    <property type="entry name" value="ASCUS WALL ENDO-1,3-ALPHA-GLUCANASE-RELATED"/>
    <property type="match status" value="1"/>
</dbReference>
<protein>
    <recommendedName>
        <fullName evidence="3">Glycoside hydrolase</fullName>
    </recommendedName>
</protein>
<organism evidence="1 2">
    <name type="scientific">Aspergillus saccharolyticus JOP 1030-1</name>
    <dbReference type="NCBI Taxonomy" id="1450539"/>
    <lineage>
        <taxon>Eukaryota</taxon>
        <taxon>Fungi</taxon>
        <taxon>Dikarya</taxon>
        <taxon>Ascomycota</taxon>
        <taxon>Pezizomycotina</taxon>
        <taxon>Eurotiomycetes</taxon>
        <taxon>Eurotiomycetidae</taxon>
        <taxon>Eurotiales</taxon>
        <taxon>Aspergillaceae</taxon>
        <taxon>Aspergillus</taxon>
        <taxon>Aspergillus subgen. Circumdati</taxon>
    </lineage>
</organism>
<dbReference type="PANTHER" id="PTHR43173">
    <property type="entry name" value="ABC1 FAMILY PROTEIN"/>
    <property type="match status" value="1"/>
</dbReference>